<evidence type="ECO:0000313" key="1">
    <source>
        <dbReference type="EMBL" id="TQV72461.1"/>
    </source>
</evidence>
<protein>
    <submittedName>
        <fullName evidence="1">Uncharacterized protein</fullName>
    </submittedName>
</protein>
<dbReference type="OrthoDB" id="6636929at2"/>
<keyword evidence="2" id="KW-1185">Reference proteome</keyword>
<comment type="caution">
    <text evidence="1">The sequence shown here is derived from an EMBL/GenBank/DDBJ whole genome shotgun (WGS) entry which is preliminary data.</text>
</comment>
<dbReference type="RefSeq" id="WP_142899308.1">
    <property type="nucleotide sequence ID" value="NZ_ML660063.1"/>
</dbReference>
<reference evidence="1 2" key="1">
    <citation type="submission" date="2019-06" db="EMBL/GenBank/DDBJ databases">
        <title>Whole genome sequence for Rhodospirillaceae sp. R148.</title>
        <authorList>
            <person name="Wang G."/>
        </authorList>
    </citation>
    <scope>NUCLEOTIDE SEQUENCE [LARGE SCALE GENOMIC DNA]</scope>
    <source>
        <strain evidence="1 2">R148</strain>
    </source>
</reference>
<evidence type="ECO:0000313" key="2">
    <source>
        <dbReference type="Proteomes" id="UP000315252"/>
    </source>
</evidence>
<accession>A0A545T5E9</accession>
<organism evidence="1 2">
    <name type="scientific">Denitrobaculum tricleocarpae</name>
    <dbReference type="NCBI Taxonomy" id="2591009"/>
    <lineage>
        <taxon>Bacteria</taxon>
        <taxon>Pseudomonadati</taxon>
        <taxon>Pseudomonadota</taxon>
        <taxon>Alphaproteobacteria</taxon>
        <taxon>Rhodospirillales</taxon>
        <taxon>Rhodospirillaceae</taxon>
        <taxon>Denitrobaculum</taxon>
    </lineage>
</organism>
<dbReference type="AlphaFoldDB" id="A0A545T5E9"/>
<dbReference type="EMBL" id="VHSH01000012">
    <property type="protein sequence ID" value="TQV72461.1"/>
    <property type="molecule type" value="Genomic_DNA"/>
</dbReference>
<sequence>MKEIALRHVAKIPPPPKGFKFVSVSVSLQGAAQLLYIETKAESLVHRQTESDGFAVFPVPDMGAAFRYRLVTTGGENSREIDFPPFEFAFPMVDVFADGSAAIVGSRCRWRSKDDYDVNGMIVDRATGQEIRFLAGDGVQDIGVDGSDRLWISYFDEGVYGNFGWGNLDPNGERTPAPVGASGLNCFDRRGDIVWQHDQEQQFIDDCYALNVTRDVTHFYFYSDFDLGHVSSDFTALYRKTDIRGAHAFAISPDRVLFSGQYDDPPDRVYLLSLQGDESAKSRTGRLLLPAGKIPKDVTLIGRGSSLHLFTRKDWYRVTLEEIE</sequence>
<proteinExistence type="predicted"/>
<dbReference type="Proteomes" id="UP000315252">
    <property type="component" value="Unassembled WGS sequence"/>
</dbReference>
<gene>
    <name evidence="1" type="ORF">FKG95_25655</name>
</gene>
<name>A0A545T5E9_9PROT</name>